<name>A0A8H2ZYY7_9AGAM</name>
<evidence type="ECO:0000256" key="10">
    <source>
        <dbReference type="SAM" id="MobiDB-lite"/>
    </source>
</evidence>
<keyword evidence="6 11" id="KW-0472">Membrane</keyword>
<feature type="transmembrane region" description="Helical" evidence="11">
    <location>
        <begin position="291"/>
        <end position="310"/>
    </location>
</feature>
<feature type="transmembrane region" description="Helical" evidence="11">
    <location>
        <begin position="260"/>
        <end position="279"/>
    </location>
</feature>
<dbReference type="Pfam" id="PF00787">
    <property type="entry name" value="PX"/>
    <property type="match status" value="1"/>
</dbReference>
<proteinExistence type="inferred from homology"/>
<evidence type="ECO:0000256" key="1">
    <source>
        <dbReference type="ARBA" id="ARBA00004148"/>
    </source>
</evidence>
<dbReference type="GO" id="GO:0010008">
    <property type="term" value="C:endosome membrane"/>
    <property type="evidence" value="ECO:0007669"/>
    <property type="project" value="UniProtKB-SubCell"/>
</dbReference>
<dbReference type="SUPFAM" id="SSF64268">
    <property type="entry name" value="PX domain"/>
    <property type="match status" value="1"/>
</dbReference>
<feature type="region of interest" description="Disordered" evidence="10">
    <location>
        <begin position="505"/>
        <end position="535"/>
    </location>
</feature>
<feature type="transmembrane region" description="Helical" evidence="11">
    <location>
        <begin position="404"/>
        <end position="423"/>
    </location>
</feature>
<dbReference type="PROSITE" id="PS50195">
    <property type="entry name" value="PX"/>
    <property type="match status" value="1"/>
</dbReference>
<evidence type="ECO:0000256" key="8">
    <source>
        <dbReference type="ARBA" id="ARBA00033774"/>
    </source>
</evidence>
<keyword evidence="11" id="KW-0812">Transmembrane</keyword>
<dbReference type="AlphaFoldDB" id="A0A8H2ZYY7"/>
<evidence type="ECO:0000256" key="2">
    <source>
        <dbReference type="ARBA" id="ARBA00004177"/>
    </source>
</evidence>
<dbReference type="CDD" id="cd07280">
    <property type="entry name" value="PX_YPT35"/>
    <property type="match status" value="1"/>
</dbReference>
<keyword evidence="4" id="KW-0926">Vacuole</keyword>
<dbReference type="Pfam" id="PF24800">
    <property type="entry name" value="DUF7702"/>
    <property type="match status" value="1"/>
</dbReference>
<dbReference type="EMBL" id="CAJMWS010000087">
    <property type="protein sequence ID" value="CAE6359211.1"/>
    <property type="molecule type" value="Genomic_DNA"/>
</dbReference>
<evidence type="ECO:0000256" key="4">
    <source>
        <dbReference type="ARBA" id="ARBA00022554"/>
    </source>
</evidence>
<dbReference type="InterPro" id="IPR036871">
    <property type="entry name" value="PX_dom_sf"/>
</dbReference>
<dbReference type="InterPro" id="IPR056119">
    <property type="entry name" value="DUF7702"/>
</dbReference>
<evidence type="ECO:0000256" key="11">
    <source>
        <dbReference type="SAM" id="Phobius"/>
    </source>
</evidence>
<dbReference type="InterPro" id="IPR037917">
    <property type="entry name" value="Ypt35_PX"/>
</dbReference>
<dbReference type="Gene3D" id="3.30.1520.10">
    <property type="entry name" value="Phox-like domain"/>
    <property type="match status" value="1"/>
</dbReference>
<evidence type="ECO:0000256" key="3">
    <source>
        <dbReference type="ARBA" id="ARBA00007426"/>
    </source>
</evidence>
<feature type="transmembrane region" description="Helical" evidence="11">
    <location>
        <begin position="366"/>
        <end position="384"/>
    </location>
</feature>
<feature type="transmembrane region" description="Helical" evidence="11">
    <location>
        <begin position="322"/>
        <end position="345"/>
    </location>
</feature>
<feature type="domain" description="PX" evidence="12">
    <location>
        <begin position="80"/>
        <end position="213"/>
    </location>
</feature>
<feature type="transmembrane region" description="Helical" evidence="11">
    <location>
        <begin position="435"/>
        <end position="458"/>
    </location>
</feature>
<dbReference type="Proteomes" id="UP000663846">
    <property type="component" value="Unassembled WGS sequence"/>
</dbReference>
<reference evidence="13" key="1">
    <citation type="submission" date="2021-01" db="EMBL/GenBank/DDBJ databases">
        <authorList>
            <person name="Kaushik A."/>
        </authorList>
    </citation>
    <scope>NUCLEOTIDE SEQUENCE</scope>
    <source>
        <strain evidence="13">AG1-1C</strain>
    </source>
</reference>
<evidence type="ECO:0000313" key="14">
    <source>
        <dbReference type="Proteomes" id="UP000663846"/>
    </source>
</evidence>
<dbReference type="GO" id="GO:0005774">
    <property type="term" value="C:vacuolar membrane"/>
    <property type="evidence" value="ECO:0007669"/>
    <property type="project" value="UniProtKB-SubCell"/>
</dbReference>
<comment type="caution">
    <text evidence="13">The sequence shown here is derived from an EMBL/GenBank/DDBJ whole genome shotgun (WGS) entry which is preliminary data.</text>
</comment>
<comment type="similarity">
    <text evidence="3">Belongs to the YPT35 family.</text>
</comment>
<feature type="transmembrane region" description="Helical" evidence="11">
    <location>
        <begin position="470"/>
        <end position="494"/>
    </location>
</feature>
<comment type="subcellular location">
    <subcellularLocation>
        <location evidence="2">Endosome</location>
    </subcellularLocation>
    <subcellularLocation>
        <location evidence="1">Vacuole membrane</location>
        <topology evidence="1">Peripheral membrane protein</topology>
    </subcellularLocation>
</comment>
<dbReference type="InterPro" id="IPR001683">
    <property type="entry name" value="PX_dom"/>
</dbReference>
<sequence length="535" mass="58558">MATGTSSHPFAGSSGLIQVIPPTIHDLIEEEARLWDEFPADARANMSGRVSPPGSMANRSVFSNDIWLDDNCGNADRTFARDVRLVGWASVGDSISTGYVVYDCAIRTKEGVTIHAHKRYNSFVELQKTLRRTLPPHVIHNIPALPPKNAFAKYRSAFLDSRRRKLQTWLATVLMHPDIGGCSACCTSWATVIPNLHRIDSNPVNFVTALSIFNSGKTRHTATFPKTGPRMSAAHRGSTVWAVPSGFSITGGIPIKSQDLAASVIFTIAYACLIPLATWRLASKASRTTTMIRPAIFVLVRTATYIMRAIQSNGNYSETLFIVEQVFLLAGFPIICDAILTLLEYHITRTHTSPKQGQITQRVCRLLRLALLAALIIGIVAGTQMSSAFTDPSKASQLRTLRNVNAALCLSIVLGMIVVVIVAQVHKNLPIQPTMLLVFMGGCLVIAGAYRLALIHTTESPFSIGTKVKFYILLALMEWLVSATLFCVNARVVFGEDLAKEKKKAAKEGRAVQDHPMQQHTSPMHQGYKDSYGSA</sequence>
<evidence type="ECO:0000256" key="6">
    <source>
        <dbReference type="ARBA" id="ARBA00023136"/>
    </source>
</evidence>
<evidence type="ECO:0000256" key="5">
    <source>
        <dbReference type="ARBA" id="ARBA00022753"/>
    </source>
</evidence>
<dbReference type="GO" id="GO:0032266">
    <property type="term" value="F:phosphatidylinositol-3-phosphate binding"/>
    <property type="evidence" value="ECO:0007669"/>
    <property type="project" value="InterPro"/>
</dbReference>
<evidence type="ECO:0000256" key="9">
    <source>
        <dbReference type="ARBA" id="ARBA00033785"/>
    </source>
</evidence>
<evidence type="ECO:0000313" key="13">
    <source>
        <dbReference type="EMBL" id="CAE6359211.1"/>
    </source>
</evidence>
<evidence type="ECO:0000259" key="12">
    <source>
        <dbReference type="PROSITE" id="PS50195"/>
    </source>
</evidence>
<protein>
    <recommendedName>
        <fullName evidence="8">Endosomal/vacuolar adapter protein YPT35</fullName>
    </recommendedName>
    <alternativeName>
        <fullName evidence="9">PX domain-containing protein YPT35</fullName>
    </alternativeName>
</protein>
<gene>
    <name evidence="13" type="ORF">RDB_LOCUS17379</name>
</gene>
<keyword evidence="5" id="KW-0967">Endosome</keyword>
<organism evidence="13 14">
    <name type="scientific">Rhizoctonia solani</name>
    <dbReference type="NCBI Taxonomy" id="456999"/>
    <lineage>
        <taxon>Eukaryota</taxon>
        <taxon>Fungi</taxon>
        <taxon>Dikarya</taxon>
        <taxon>Basidiomycota</taxon>
        <taxon>Agaricomycotina</taxon>
        <taxon>Agaricomycetes</taxon>
        <taxon>Cantharellales</taxon>
        <taxon>Ceratobasidiaceae</taxon>
        <taxon>Rhizoctonia</taxon>
    </lineage>
</organism>
<evidence type="ECO:0000256" key="7">
    <source>
        <dbReference type="ARBA" id="ARBA00033728"/>
    </source>
</evidence>
<comment type="function">
    <text evidence="7">Recruits the lipid transfer protein VPS13 to endosomal and vacuolar membranes.</text>
</comment>
<keyword evidence="11" id="KW-1133">Transmembrane helix</keyword>
<accession>A0A8H2ZYY7</accession>